<dbReference type="Proteomes" id="UP000194761">
    <property type="component" value="Unassembled WGS sequence"/>
</dbReference>
<evidence type="ECO:0000256" key="1">
    <source>
        <dbReference type="SAM" id="MobiDB-lite"/>
    </source>
</evidence>
<evidence type="ECO:0000313" key="2">
    <source>
        <dbReference type="EMBL" id="OUC98896.1"/>
    </source>
</evidence>
<gene>
    <name evidence="2" type="ORF">CA984_05115</name>
</gene>
<name>A0A243RUN8_9ACTN</name>
<organism evidence="2 3">
    <name type="scientific">Streptosporangium minutum</name>
    <dbReference type="NCBI Taxonomy" id="569862"/>
    <lineage>
        <taxon>Bacteria</taxon>
        <taxon>Bacillati</taxon>
        <taxon>Actinomycetota</taxon>
        <taxon>Actinomycetes</taxon>
        <taxon>Streptosporangiales</taxon>
        <taxon>Streptosporangiaceae</taxon>
        <taxon>Streptosporangium</taxon>
    </lineage>
</organism>
<dbReference type="EMBL" id="NGFP01000014">
    <property type="protein sequence ID" value="OUC98896.1"/>
    <property type="molecule type" value="Genomic_DNA"/>
</dbReference>
<keyword evidence="3" id="KW-1185">Reference proteome</keyword>
<comment type="caution">
    <text evidence="2">The sequence shown here is derived from an EMBL/GenBank/DDBJ whole genome shotgun (WGS) entry which is preliminary data.</text>
</comment>
<feature type="region of interest" description="Disordered" evidence="1">
    <location>
        <begin position="41"/>
        <end position="61"/>
    </location>
</feature>
<evidence type="ECO:0000313" key="3">
    <source>
        <dbReference type="Proteomes" id="UP000194761"/>
    </source>
</evidence>
<reference evidence="2 3" key="1">
    <citation type="submission" date="2017-05" db="EMBL/GenBank/DDBJ databases">
        <title>Biotechnological potential of actinobacteria isolated from South African environments.</title>
        <authorList>
            <person name="Le Roes-Hill M."/>
            <person name="Prins A."/>
            <person name="Durrell K.A."/>
        </authorList>
    </citation>
    <scope>NUCLEOTIDE SEQUENCE [LARGE SCALE GENOMIC DNA]</scope>
    <source>
        <strain evidence="2">M26</strain>
    </source>
</reference>
<sequence length="72" mass="8325">MINYIKPIDETPICECGAALERGRFRCLKCQARDRWVRRQAAKRRTVGKRSGQTRRPANRPRGIVEAGVIWT</sequence>
<accession>A0A243RUN8</accession>
<proteinExistence type="predicted"/>
<dbReference type="RefSeq" id="WP_086568704.1">
    <property type="nucleotide sequence ID" value="NZ_NGFP01000014.1"/>
</dbReference>
<dbReference type="AlphaFoldDB" id="A0A243RUN8"/>
<protein>
    <submittedName>
        <fullName evidence="2">Uncharacterized protein</fullName>
    </submittedName>
</protein>